<dbReference type="AlphaFoldDB" id="A0AAD8LP77"/>
<reference evidence="1" key="1">
    <citation type="submission" date="2023-08" db="EMBL/GenBank/DDBJ databases">
        <title>Draft sequence of the Babesia gibsoni genome.</title>
        <authorList>
            <person name="Yamagishi J.Y."/>
            <person name="Xuan X.X."/>
        </authorList>
    </citation>
    <scope>NUCLEOTIDE SEQUENCE</scope>
    <source>
        <strain evidence="1">Azabu</strain>
    </source>
</reference>
<organism evidence="1 2">
    <name type="scientific">Babesia gibsoni</name>
    <dbReference type="NCBI Taxonomy" id="33632"/>
    <lineage>
        <taxon>Eukaryota</taxon>
        <taxon>Sar</taxon>
        <taxon>Alveolata</taxon>
        <taxon>Apicomplexa</taxon>
        <taxon>Aconoidasida</taxon>
        <taxon>Piroplasmida</taxon>
        <taxon>Babesiidae</taxon>
        <taxon>Babesia</taxon>
    </lineage>
</organism>
<keyword evidence="2" id="KW-1185">Reference proteome</keyword>
<accession>A0AAD8LP77</accession>
<evidence type="ECO:0000313" key="1">
    <source>
        <dbReference type="EMBL" id="KAK1442361.1"/>
    </source>
</evidence>
<evidence type="ECO:0000313" key="2">
    <source>
        <dbReference type="Proteomes" id="UP001230268"/>
    </source>
</evidence>
<protein>
    <submittedName>
        <fullName evidence="1">Uncharacterized protein</fullName>
    </submittedName>
</protein>
<gene>
    <name evidence="1" type="ORF">BgAZ_403910</name>
</gene>
<dbReference type="EMBL" id="JAVEPI010000004">
    <property type="protein sequence ID" value="KAK1442361.1"/>
    <property type="molecule type" value="Genomic_DNA"/>
</dbReference>
<comment type="caution">
    <text evidence="1">The sequence shown here is derived from an EMBL/GenBank/DDBJ whole genome shotgun (WGS) entry which is preliminary data.</text>
</comment>
<dbReference type="Proteomes" id="UP001230268">
    <property type="component" value="Unassembled WGS sequence"/>
</dbReference>
<name>A0AAD8LP77_BABGI</name>
<proteinExistence type="predicted"/>
<sequence length="94" mass="10575">MAPTNTREFVVLNDGHKLEAMVDECCSALDTDDVKEVLLKVPLKHATRAVSLSEILQRRYENVAVTNELVNIFSGETGNERRKSAMFLIRIAKN</sequence>